<comment type="caution">
    <text evidence="1">The sequence shown here is derived from an EMBL/GenBank/DDBJ whole genome shotgun (WGS) entry which is preliminary data.</text>
</comment>
<dbReference type="Proteomes" id="UP000823775">
    <property type="component" value="Unassembled WGS sequence"/>
</dbReference>
<evidence type="ECO:0000313" key="2">
    <source>
        <dbReference type="Proteomes" id="UP000823775"/>
    </source>
</evidence>
<keyword evidence="2" id="KW-1185">Reference proteome</keyword>
<evidence type="ECO:0000313" key="1">
    <source>
        <dbReference type="EMBL" id="MCD7460675.1"/>
    </source>
</evidence>
<feature type="non-terminal residue" evidence="1">
    <location>
        <position position="1"/>
    </location>
</feature>
<name>A0ABS8SPD8_DATST</name>
<dbReference type="EMBL" id="JACEIK010000671">
    <property type="protein sequence ID" value="MCD7460675.1"/>
    <property type="molecule type" value="Genomic_DNA"/>
</dbReference>
<proteinExistence type="predicted"/>
<reference evidence="1 2" key="1">
    <citation type="journal article" date="2021" name="BMC Genomics">
        <title>Datura genome reveals duplications of psychoactive alkaloid biosynthetic genes and high mutation rate following tissue culture.</title>
        <authorList>
            <person name="Rajewski A."/>
            <person name="Carter-House D."/>
            <person name="Stajich J."/>
            <person name="Litt A."/>
        </authorList>
    </citation>
    <scope>NUCLEOTIDE SEQUENCE [LARGE SCALE GENOMIC DNA]</scope>
    <source>
        <strain evidence="1">AR-01</strain>
    </source>
</reference>
<gene>
    <name evidence="1" type="ORF">HAX54_044194</name>
</gene>
<accession>A0ABS8SPD8</accession>
<sequence>AIMDDDTFEWEMEEEVVGETIAYFFLKGEKLEESVTHPAKRRFKAQTTAISTSVPGSGLDIGFPSGKTSLCFENHRLFHRLICPCCIPPEPTVLPSQPEARRSPLDDWWVGYNSTSEIVSDEELYHRRPSPPPMLSVYELNPSWTPSGVAMTSYHKLCTLLEKWVVPRPNKLFALQRTREHTQSSK</sequence>
<protein>
    <submittedName>
        <fullName evidence="1">Uncharacterized protein</fullName>
    </submittedName>
</protein>
<organism evidence="1 2">
    <name type="scientific">Datura stramonium</name>
    <name type="common">Jimsonweed</name>
    <name type="synonym">Common thornapple</name>
    <dbReference type="NCBI Taxonomy" id="4076"/>
    <lineage>
        <taxon>Eukaryota</taxon>
        <taxon>Viridiplantae</taxon>
        <taxon>Streptophyta</taxon>
        <taxon>Embryophyta</taxon>
        <taxon>Tracheophyta</taxon>
        <taxon>Spermatophyta</taxon>
        <taxon>Magnoliopsida</taxon>
        <taxon>eudicotyledons</taxon>
        <taxon>Gunneridae</taxon>
        <taxon>Pentapetalae</taxon>
        <taxon>asterids</taxon>
        <taxon>lamiids</taxon>
        <taxon>Solanales</taxon>
        <taxon>Solanaceae</taxon>
        <taxon>Solanoideae</taxon>
        <taxon>Datureae</taxon>
        <taxon>Datura</taxon>
    </lineage>
</organism>